<comment type="caution">
    <text evidence="3">The sequence shown here is derived from an EMBL/GenBank/DDBJ whole genome shotgun (WGS) entry which is preliminary data.</text>
</comment>
<dbReference type="Pfam" id="PF05036">
    <property type="entry name" value="SPOR"/>
    <property type="match status" value="1"/>
</dbReference>
<evidence type="ECO:0000256" key="1">
    <source>
        <dbReference type="SAM" id="MobiDB-lite"/>
    </source>
</evidence>
<evidence type="ECO:0000259" key="2">
    <source>
        <dbReference type="PROSITE" id="PS51724"/>
    </source>
</evidence>
<dbReference type="InterPro" id="IPR007730">
    <property type="entry name" value="SPOR-like_dom"/>
</dbReference>
<evidence type="ECO:0000313" key="3">
    <source>
        <dbReference type="EMBL" id="RSK81665.1"/>
    </source>
</evidence>
<dbReference type="PROSITE" id="PS51724">
    <property type="entry name" value="SPOR"/>
    <property type="match status" value="1"/>
</dbReference>
<feature type="compositionally biased region" description="Polar residues" evidence="1">
    <location>
        <begin position="79"/>
        <end position="92"/>
    </location>
</feature>
<feature type="domain" description="SPOR" evidence="2">
    <location>
        <begin position="190"/>
        <end position="267"/>
    </location>
</feature>
<dbReference type="Proteomes" id="UP000270216">
    <property type="component" value="Unassembled WGS sequence"/>
</dbReference>
<accession>A0ABX9ZR53</accession>
<evidence type="ECO:0000313" key="4">
    <source>
        <dbReference type="Proteomes" id="UP000270216"/>
    </source>
</evidence>
<keyword evidence="4" id="KW-1185">Reference proteome</keyword>
<feature type="region of interest" description="Disordered" evidence="1">
    <location>
        <begin position="70"/>
        <end position="104"/>
    </location>
</feature>
<name>A0ABX9ZR53_9BURK</name>
<dbReference type="Gene3D" id="3.30.70.1070">
    <property type="entry name" value="Sporulation related repeat"/>
    <property type="match status" value="1"/>
</dbReference>
<sequence>MPNMPREVPEMLRALLLVMFLAANAALAAVQFGWLKWRDVLPATGREPARVQKQLDPGNIRLIGAEVSGQASGVPISGSDKTPSSTGTANGEGSTGVENGAANGTTRHDAVAEPASASSVSATAAAAASRAVAATAPSAVSGDATASQAAAAVTASICLDIGPFASNDAQQARGLLLAALPSGQGDIQSLALDKRYWVHLSPVPNKAAADKQVAQLRSAGVTEYFLLNDDGSNLVVSLGLFNDRERAVRLMAAAQKKGVTPQLSERPNAKSRIIYRIAGINANAATQVRSVVTQQWAAQLVRTCPSPAGSPPEGAR</sequence>
<dbReference type="InterPro" id="IPR036680">
    <property type="entry name" value="SPOR-like_sf"/>
</dbReference>
<organism evidence="3 4">
    <name type="scientific">Pandoraea apista</name>
    <dbReference type="NCBI Taxonomy" id="93218"/>
    <lineage>
        <taxon>Bacteria</taxon>
        <taxon>Pseudomonadati</taxon>
        <taxon>Pseudomonadota</taxon>
        <taxon>Betaproteobacteria</taxon>
        <taxon>Burkholderiales</taxon>
        <taxon>Burkholderiaceae</taxon>
        <taxon>Pandoraea</taxon>
    </lineage>
</organism>
<protein>
    <submittedName>
        <fullName evidence="3">SPOR domain-containing protein</fullName>
    </submittedName>
</protein>
<proteinExistence type="predicted"/>
<dbReference type="EMBL" id="RWHX01000016">
    <property type="protein sequence ID" value="RSK81665.1"/>
    <property type="molecule type" value="Genomic_DNA"/>
</dbReference>
<gene>
    <name evidence="3" type="ORF">EJE83_11235</name>
</gene>
<reference evidence="3 4" key="1">
    <citation type="submission" date="2018-12" db="EMBL/GenBank/DDBJ databases">
        <title>Whole genome sequence of a Pandoraea apista isolate from a patient with cystic fibrosis.</title>
        <authorList>
            <person name="Kenna D.T."/>
            <person name="Turton J.F."/>
        </authorList>
    </citation>
    <scope>NUCLEOTIDE SEQUENCE [LARGE SCALE GENOMIC DNA]</scope>
    <source>
        <strain evidence="3 4">Pa13324</strain>
    </source>
</reference>
<dbReference type="SUPFAM" id="SSF110997">
    <property type="entry name" value="Sporulation related repeat"/>
    <property type="match status" value="1"/>
</dbReference>